<dbReference type="Proteomes" id="UP000255139">
    <property type="component" value="Unassembled WGS sequence"/>
</dbReference>
<dbReference type="PROSITE" id="PS50111">
    <property type="entry name" value="CHEMOTAXIS_TRANSDUC_2"/>
    <property type="match status" value="1"/>
</dbReference>
<keyword evidence="8" id="KW-1185">Reference proteome</keyword>
<proteinExistence type="inferred from homology"/>
<dbReference type="InterPro" id="IPR003660">
    <property type="entry name" value="HAMP_dom"/>
</dbReference>
<sequence length="689" mass="76338">MNNFYKFGLASKMRIVILITVVIVVGTLCTIILLNVKDKQINAAMDSIFLSAKYNASNVNAMFNSGLYPFKTYASILSYRARLYDGALIDKVKRLTINIDNVSYGFLYMYGVDYAEITENIRLSDDSLMILIENHSKNIVPNNTDIIKHPSVQSVLQTGKGAIGVPMKISIQGKEVEGNIFAFPLFNAKNEIIGVLGGIFHYENVIKSLFISKNDSYPNEAKLLVAQDGTIITSSYKSQDRIVGLNLRDLNKMYPGLELISDKAMSNEETRMELGDALDSYGAHANVELPLFDDVRWHVITITPTEDVLSLYSKLRTSAFIMVPIAIFIILVVLTLFTKYQITDKLTNLSNLLLNFFKYLNHETNQPPALVKIKSQDELGRMAEAINSNIQRTQKSLEQDSNAVAQSVQTAKAIEQGDLSARIMENPANPQLKELKNVLNSMLDVLQQKIGRDTNEIARVFDSYTRLDFTTKINDAKGQVEIVTNTLGNEITKMLHTSANFAKELESQSKELENAVNTLSESSNKQASSLEETASAIEEITSSMQNVSGRTDEVIKQSEDIKNVIGIIRDIADQTNLLALNAAIEAARAGEHGRGFAVVADEVRKLAERTQKSLGEIEANTNILVQSINDMAESIKEQAQGISQINEAISDLESATQQNAEIASHSQQISNAVDNVAQKILDDVNKKKF</sequence>
<feature type="domain" description="Methyl-accepting transducer" evidence="5">
    <location>
        <begin position="495"/>
        <end position="689"/>
    </location>
</feature>
<dbReference type="EMBL" id="UGJE01000002">
    <property type="protein sequence ID" value="STQ85474.1"/>
    <property type="molecule type" value="Genomic_DNA"/>
</dbReference>
<evidence type="ECO:0000256" key="1">
    <source>
        <dbReference type="ARBA" id="ARBA00023224"/>
    </source>
</evidence>
<dbReference type="AlphaFoldDB" id="A0A377PSX1"/>
<feature type="domain" description="HAMP" evidence="6">
    <location>
        <begin position="408"/>
        <end position="451"/>
    </location>
</feature>
<organism evidence="7 8">
    <name type="scientific">Helicobacter muridarum</name>
    <dbReference type="NCBI Taxonomy" id="216"/>
    <lineage>
        <taxon>Bacteria</taxon>
        <taxon>Pseudomonadati</taxon>
        <taxon>Campylobacterota</taxon>
        <taxon>Epsilonproteobacteria</taxon>
        <taxon>Campylobacterales</taxon>
        <taxon>Helicobacteraceae</taxon>
        <taxon>Helicobacter</taxon>
    </lineage>
</organism>
<dbReference type="Gene3D" id="1.10.287.950">
    <property type="entry name" value="Methyl-accepting chemotaxis protein"/>
    <property type="match status" value="1"/>
</dbReference>
<name>A0A377PSX1_9HELI</name>
<dbReference type="GO" id="GO:0016020">
    <property type="term" value="C:membrane"/>
    <property type="evidence" value="ECO:0007669"/>
    <property type="project" value="InterPro"/>
</dbReference>
<dbReference type="PROSITE" id="PS50885">
    <property type="entry name" value="HAMP"/>
    <property type="match status" value="1"/>
</dbReference>
<dbReference type="SMART" id="SM00283">
    <property type="entry name" value="MA"/>
    <property type="match status" value="1"/>
</dbReference>
<dbReference type="PANTHER" id="PTHR32089">
    <property type="entry name" value="METHYL-ACCEPTING CHEMOTAXIS PROTEIN MCPB"/>
    <property type="match status" value="1"/>
</dbReference>
<protein>
    <submittedName>
        <fullName evidence="7">Putative methyl-accepting chemotaxis protein</fullName>
    </submittedName>
</protein>
<evidence type="ECO:0000313" key="8">
    <source>
        <dbReference type="Proteomes" id="UP000255139"/>
    </source>
</evidence>
<accession>A0A377PSX1</accession>
<evidence type="ECO:0000256" key="2">
    <source>
        <dbReference type="ARBA" id="ARBA00029447"/>
    </source>
</evidence>
<evidence type="ECO:0000256" key="4">
    <source>
        <dbReference type="SAM" id="Phobius"/>
    </source>
</evidence>
<keyword evidence="1 3" id="KW-0807">Transducer</keyword>
<keyword evidence="4" id="KW-0472">Membrane</keyword>
<feature type="transmembrane region" description="Helical" evidence="4">
    <location>
        <begin position="15"/>
        <end position="36"/>
    </location>
</feature>
<evidence type="ECO:0000259" key="5">
    <source>
        <dbReference type="PROSITE" id="PS50111"/>
    </source>
</evidence>
<feature type="transmembrane region" description="Helical" evidence="4">
    <location>
        <begin position="319"/>
        <end position="337"/>
    </location>
</feature>
<dbReference type="GO" id="GO:0007165">
    <property type="term" value="P:signal transduction"/>
    <property type="evidence" value="ECO:0007669"/>
    <property type="project" value="UniProtKB-KW"/>
</dbReference>
<dbReference type="SUPFAM" id="SSF58104">
    <property type="entry name" value="Methyl-accepting chemotaxis protein (MCP) signaling domain"/>
    <property type="match status" value="1"/>
</dbReference>
<evidence type="ECO:0000313" key="7">
    <source>
        <dbReference type="EMBL" id="STQ85474.1"/>
    </source>
</evidence>
<evidence type="ECO:0000259" key="6">
    <source>
        <dbReference type="PROSITE" id="PS50885"/>
    </source>
</evidence>
<keyword evidence="4" id="KW-1133">Transmembrane helix</keyword>
<dbReference type="InterPro" id="IPR004089">
    <property type="entry name" value="MCPsignal_dom"/>
</dbReference>
<dbReference type="Pfam" id="PF00015">
    <property type="entry name" value="MCPsignal"/>
    <property type="match status" value="1"/>
</dbReference>
<comment type="similarity">
    <text evidence="2">Belongs to the methyl-accepting chemotaxis (MCP) protein family.</text>
</comment>
<reference evidence="7 8" key="1">
    <citation type="submission" date="2018-06" db="EMBL/GenBank/DDBJ databases">
        <authorList>
            <consortium name="Pathogen Informatics"/>
            <person name="Doyle S."/>
        </authorList>
    </citation>
    <scope>NUCLEOTIDE SEQUENCE [LARGE SCALE GENOMIC DNA]</scope>
    <source>
        <strain evidence="7 8">NCTC12714</strain>
    </source>
</reference>
<evidence type="ECO:0000256" key="3">
    <source>
        <dbReference type="PROSITE-ProRule" id="PRU00284"/>
    </source>
</evidence>
<gene>
    <name evidence="7" type="primary">mcp4_1</name>
    <name evidence="7" type="ORF">NCTC12714_00259</name>
</gene>
<dbReference type="Gene3D" id="6.10.340.10">
    <property type="match status" value="1"/>
</dbReference>
<keyword evidence="4" id="KW-0812">Transmembrane</keyword>
<dbReference type="RefSeq" id="WP_052089647.1">
    <property type="nucleotide sequence ID" value="NZ_UGJE01000002.1"/>
</dbReference>
<dbReference type="PANTHER" id="PTHR32089:SF112">
    <property type="entry name" value="LYSOZYME-LIKE PROTEIN-RELATED"/>
    <property type="match status" value="1"/>
</dbReference>